<dbReference type="PATRIC" id="fig|1441095.3.peg.982"/>
<name>A0A0M3R970_9BACI</name>
<evidence type="ECO:0000313" key="1">
    <source>
        <dbReference type="EMBL" id="ALC80922.1"/>
    </source>
</evidence>
<accession>A0A0M3R970</accession>
<sequence length="126" mass="14520">MPARIIFTMFALVFILGGCSITQGIPRQNDKIDELENEQLIFFSDEKNIEEEVVYYDAILDLKKHFPDQIGNMEVLKETDGWQNEVDTIPCLILVNNEKVVEKVEGSANEKDEIYNRFYDALEAAE</sequence>
<evidence type="ECO:0008006" key="3">
    <source>
        <dbReference type="Google" id="ProtNLM"/>
    </source>
</evidence>
<keyword evidence="2" id="KW-1185">Reference proteome</keyword>
<dbReference type="EMBL" id="CP012600">
    <property type="protein sequence ID" value="ALC80922.1"/>
    <property type="molecule type" value="Genomic_DNA"/>
</dbReference>
<dbReference type="AlphaFoldDB" id="A0A0M3R970"/>
<dbReference type="STRING" id="1441095.AM592_04465"/>
<dbReference type="Proteomes" id="UP000067625">
    <property type="component" value="Chromosome"/>
</dbReference>
<dbReference type="OrthoDB" id="2864505at2"/>
<protein>
    <recommendedName>
        <fullName evidence="3">Small peptidoglycan-associated lipoprotein</fullName>
    </recommendedName>
</protein>
<gene>
    <name evidence="1" type="ORF">AM592_04465</name>
</gene>
<proteinExistence type="predicted"/>
<dbReference type="PROSITE" id="PS51257">
    <property type="entry name" value="PROKAR_LIPOPROTEIN"/>
    <property type="match status" value="1"/>
</dbReference>
<reference evidence="1 2" key="2">
    <citation type="journal article" date="2016" name="Int. J. Syst. Evol. Microbiol.">
        <title>Bacillus gobiensis sp. nov., isolated from a soil sample.</title>
        <authorList>
            <person name="Liu B."/>
            <person name="Liu G.H."/>
            <person name="Cetin S."/>
            <person name="Schumann P."/>
            <person name="Pan Z.Z."/>
            <person name="Chen Q.Q."/>
        </authorList>
    </citation>
    <scope>NUCLEOTIDE SEQUENCE [LARGE SCALE GENOMIC DNA]</scope>
    <source>
        <strain evidence="1 2">FJAT-4402</strain>
    </source>
</reference>
<organism evidence="1 2">
    <name type="scientific">Bacillus gobiensis</name>
    <dbReference type="NCBI Taxonomy" id="1441095"/>
    <lineage>
        <taxon>Bacteria</taxon>
        <taxon>Bacillati</taxon>
        <taxon>Bacillota</taxon>
        <taxon>Bacilli</taxon>
        <taxon>Bacillales</taxon>
        <taxon>Bacillaceae</taxon>
        <taxon>Bacillus</taxon>
    </lineage>
</organism>
<evidence type="ECO:0000313" key="2">
    <source>
        <dbReference type="Proteomes" id="UP000067625"/>
    </source>
</evidence>
<reference evidence="2" key="1">
    <citation type="submission" date="2015-08" db="EMBL/GenBank/DDBJ databases">
        <title>Genome sequencing project for genomic taxonomy and phylogenomics of Bacillus-like bacteria.</title>
        <authorList>
            <person name="Liu B."/>
            <person name="Wang J."/>
            <person name="Zhu Y."/>
            <person name="Liu G."/>
            <person name="Chen Q."/>
            <person name="Chen Z."/>
            <person name="Lan J."/>
            <person name="Che J."/>
            <person name="Ge C."/>
            <person name="Shi H."/>
            <person name="Pan Z."/>
            <person name="Liu X."/>
        </authorList>
    </citation>
    <scope>NUCLEOTIDE SEQUENCE [LARGE SCALE GENOMIC DNA]</scope>
    <source>
        <strain evidence="2">FJAT-4402</strain>
    </source>
</reference>
<dbReference type="RefSeq" id="WP_053602671.1">
    <property type="nucleotide sequence ID" value="NZ_CP012600.1"/>
</dbReference>